<reference evidence="3 4" key="1">
    <citation type="submission" date="2016-12" db="EMBL/GenBank/DDBJ databases">
        <title>The draft genome sequence of Actinophytocola xinjiangensis.</title>
        <authorList>
            <person name="Wang W."/>
            <person name="Yuan L."/>
        </authorList>
    </citation>
    <scope>NUCLEOTIDE SEQUENCE [LARGE SCALE GENOMIC DNA]</scope>
    <source>
        <strain evidence="3 4">CGMCC 4.4663</strain>
    </source>
</reference>
<keyword evidence="2" id="KW-1133">Transmembrane helix</keyword>
<evidence type="ECO:0000313" key="4">
    <source>
        <dbReference type="Proteomes" id="UP000185696"/>
    </source>
</evidence>
<sequence length="144" mass="14534">MCALGQGRALPQSRVVERPVTDQLSPAPRPTGYGADVHGYTARDRRLVAAALLVAVLAVFGMGTSANAQTPEDPSHGAVVLAVATPPASGLAHSPGPPDLPLADAAPPPARDQVPSVTATGTAEDEQATSRAHLRTAGDRAPPA</sequence>
<evidence type="ECO:0000256" key="1">
    <source>
        <dbReference type="SAM" id="MobiDB-lite"/>
    </source>
</evidence>
<evidence type="ECO:0000313" key="3">
    <source>
        <dbReference type="EMBL" id="OLF13048.1"/>
    </source>
</evidence>
<gene>
    <name evidence="3" type="ORF">BLA60_07355</name>
</gene>
<accession>A0A7Z0WQG7</accession>
<organism evidence="3 4">
    <name type="scientific">Actinophytocola xinjiangensis</name>
    <dbReference type="NCBI Taxonomy" id="485602"/>
    <lineage>
        <taxon>Bacteria</taxon>
        <taxon>Bacillati</taxon>
        <taxon>Actinomycetota</taxon>
        <taxon>Actinomycetes</taxon>
        <taxon>Pseudonocardiales</taxon>
        <taxon>Pseudonocardiaceae</taxon>
    </lineage>
</organism>
<keyword evidence="4" id="KW-1185">Reference proteome</keyword>
<feature type="region of interest" description="Disordered" evidence="1">
    <location>
        <begin position="1"/>
        <end position="35"/>
    </location>
</feature>
<keyword evidence="2" id="KW-0472">Membrane</keyword>
<proteinExistence type="predicted"/>
<feature type="compositionally biased region" description="Pro residues" evidence="1">
    <location>
        <begin position="95"/>
        <end position="110"/>
    </location>
</feature>
<comment type="caution">
    <text evidence="3">The sequence shown here is derived from an EMBL/GenBank/DDBJ whole genome shotgun (WGS) entry which is preliminary data.</text>
</comment>
<protein>
    <submittedName>
        <fullName evidence="3">Uncharacterized protein</fullName>
    </submittedName>
</protein>
<dbReference type="RefSeq" id="WP_075131957.1">
    <property type="nucleotide sequence ID" value="NZ_MSIF01000002.1"/>
</dbReference>
<feature type="transmembrane region" description="Helical" evidence="2">
    <location>
        <begin position="47"/>
        <end position="66"/>
    </location>
</feature>
<evidence type="ECO:0000256" key="2">
    <source>
        <dbReference type="SAM" id="Phobius"/>
    </source>
</evidence>
<dbReference type="Proteomes" id="UP000185696">
    <property type="component" value="Unassembled WGS sequence"/>
</dbReference>
<dbReference type="EMBL" id="MSIF01000002">
    <property type="protein sequence ID" value="OLF13048.1"/>
    <property type="molecule type" value="Genomic_DNA"/>
</dbReference>
<name>A0A7Z0WQG7_9PSEU</name>
<dbReference type="AlphaFoldDB" id="A0A7Z0WQG7"/>
<keyword evidence="2" id="KW-0812">Transmembrane</keyword>
<feature type="region of interest" description="Disordered" evidence="1">
    <location>
        <begin position="87"/>
        <end position="144"/>
    </location>
</feature>